<evidence type="ECO:0000256" key="8">
    <source>
        <dbReference type="ARBA" id="ARBA00022967"/>
    </source>
</evidence>
<dbReference type="InterPro" id="IPR059000">
    <property type="entry name" value="ATPase_P-type_domA"/>
</dbReference>
<dbReference type="PRINTS" id="PR00119">
    <property type="entry name" value="CATATPASE"/>
</dbReference>
<dbReference type="InterPro" id="IPR023214">
    <property type="entry name" value="HAD_sf"/>
</dbReference>
<dbReference type="SUPFAM" id="SSF81653">
    <property type="entry name" value="Calcium ATPase, transduction domain A"/>
    <property type="match status" value="1"/>
</dbReference>
<evidence type="ECO:0000313" key="13">
    <source>
        <dbReference type="EMBL" id="MFC5213750.1"/>
    </source>
</evidence>
<dbReference type="SFLD" id="SFLDS00003">
    <property type="entry name" value="Haloacid_Dehalogenase"/>
    <property type="match status" value="1"/>
</dbReference>
<dbReference type="Proteomes" id="UP001596263">
    <property type="component" value="Unassembled WGS sequence"/>
</dbReference>
<dbReference type="InterPro" id="IPR023298">
    <property type="entry name" value="ATPase_P-typ_TM_dom_sf"/>
</dbReference>
<feature type="transmembrane region" description="Helical" evidence="11">
    <location>
        <begin position="290"/>
        <end position="310"/>
    </location>
</feature>
<feature type="transmembrane region" description="Helical" evidence="11">
    <location>
        <begin position="594"/>
        <end position="613"/>
    </location>
</feature>
<dbReference type="SFLD" id="SFLDG00002">
    <property type="entry name" value="C1.7:_P-type_atpase_like"/>
    <property type="match status" value="1"/>
</dbReference>
<dbReference type="InterPro" id="IPR027256">
    <property type="entry name" value="P-typ_ATPase_IB"/>
</dbReference>
<evidence type="ECO:0000256" key="9">
    <source>
        <dbReference type="ARBA" id="ARBA00022989"/>
    </source>
</evidence>
<dbReference type="InterPro" id="IPR018303">
    <property type="entry name" value="ATPase_P-typ_P_site"/>
</dbReference>
<dbReference type="InterPro" id="IPR051949">
    <property type="entry name" value="Cation_Transport_ATPase"/>
</dbReference>
<gene>
    <name evidence="13" type="ORF">ACFPQ9_07860</name>
</gene>
<keyword evidence="11" id="KW-1003">Cell membrane</keyword>
<feature type="transmembrane region" description="Helical" evidence="11">
    <location>
        <begin position="90"/>
        <end position="116"/>
    </location>
</feature>
<evidence type="ECO:0000256" key="6">
    <source>
        <dbReference type="ARBA" id="ARBA00022840"/>
    </source>
</evidence>
<dbReference type="PROSITE" id="PS01229">
    <property type="entry name" value="COF_2"/>
    <property type="match status" value="1"/>
</dbReference>
<feature type="domain" description="P-type ATPase A" evidence="12">
    <location>
        <begin position="139"/>
        <end position="240"/>
    </location>
</feature>
<dbReference type="Gene3D" id="3.40.50.1000">
    <property type="entry name" value="HAD superfamily/HAD-like"/>
    <property type="match status" value="1"/>
</dbReference>
<dbReference type="Pfam" id="PF00702">
    <property type="entry name" value="Hydrolase"/>
    <property type="match status" value="1"/>
</dbReference>
<dbReference type="PANTHER" id="PTHR43079:SF1">
    <property type="entry name" value="CADMIUM_ZINC-TRANSPORTING ATPASE HMA1, CHLOROPLASTIC-RELATED"/>
    <property type="match status" value="1"/>
</dbReference>
<evidence type="ECO:0000256" key="2">
    <source>
        <dbReference type="ARBA" id="ARBA00006024"/>
    </source>
</evidence>
<dbReference type="InterPro" id="IPR001757">
    <property type="entry name" value="P_typ_ATPase"/>
</dbReference>
<dbReference type="SFLD" id="SFLDF00027">
    <property type="entry name" value="p-type_atpase"/>
    <property type="match status" value="1"/>
</dbReference>
<dbReference type="InterPro" id="IPR023299">
    <property type="entry name" value="ATPase_P-typ_cyto_dom_N"/>
</dbReference>
<dbReference type="PRINTS" id="PR00941">
    <property type="entry name" value="CDATPASE"/>
</dbReference>
<keyword evidence="4 11" id="KW-0479">Metal-binding</keyword>
<keyword evidence="9 11" id="KW-1133">Transmembrane helix</keyword>
<dbReference type="InterPro" id="IPR044492">
    <property type="entry name" value="P_typ_ATPase_HD_dom"/>
</dbReference>
<evidence type="ECO:0000313" key="14">
    <source>
        <dbReference type="Proteomes" id="UP001596263"/>
    </source>
</evidence>
<dbReference type="Gene3D" id="2.70.150.10">
    <property type="entry name" value="Calcium-transporting ATPase, cytoplasmic transduction domain A"/>
    <property type="match status" value="1"/>
</dbReference>
<comment type="caution">
    <text evidence="13">The sequence shown here is derived from an EMBL/GenBank/DDBJ whole genome shotgun (WGS) entry which is preliminary data.</text>
</comment>
<evidence type="ECO:0000256" key="7">
    <source>
        <dbReference type="ARBA" id="ARBA00022842"/>
    </source>
</evidence>
<dbReference type="InterPro" id="IPR008250">
    <property type="entry name" value="ATPase_P-typ_transduc_dom_A_sf"/>
</dbReference>
<dbReference type="EMBL" id="JBHSKM010000003">
    <property type="protein sequence ID" value="MFC5213750.1"/>
    <property type="molecule type" value="Genomic_DNA"/>
</dbReference>
<comment type="subcellular location">
    <subcellularLocation>
        <location evidence="1">Cell membrane</location>
        <topology evidence="1">Multi-pass membrane protein</topology>
    </subcellularLocation>
</comment>
<dbReference type="PANTHER" id="PTHR43079">
    <property type="entry name" value="PROBABLE CADMIUM/ZINC-TRANSPORTING ATPASE HMA1"/>
    <property type="match status" value="1"/>
</dbReference>
<name>A0ABW0CD38_STRCD</name>
<evidence type="ECO:0000256" key="3">
    <source>
        <dbReference type="ARBA" id="ARBA00022692"/>
    </source>
</evidence>
<keyword evidence="14" id="KW-1185">Reference proteome</keyword>
<reference evidence="14" key="1">
    <citation type="journal article" date="2019" name="Int. J. Syst. Evol. Microbiol.">
        <title>The Global Catalogue of Microorganisms (GCM) 10K type strain sequencing project: providing services to taxonomists for standard genome sequencing and annotation.</title>
        <authorList>
            <consortium name="The Broad Institute Genomics Platform"/>
            <consortium name="The Broad Institute Genome Sequencing Center for Infectious Disease"/>
            <person name="Wu L."/>
            <person name="Ma J."/>
        </authorList>
    </citation>
    <scope>NUCLEOTIDE SEQUENCE [LARGE SCALE GENOMIC DNA]</scope>
    <source>
        <strain evidence="14">KCTC 42586</strain>
    </source>
</reference>
<comment type="similarity">
    <text evidence="2 11">Belongs to the cation transport ATPase (P-type) (TC 3.A.3) family. Type IB subfamily.</text>
</comment>
<accession>A0ABW0CD38</accession>
<keyword evidence="10 11" id="KW-0472">Membrane</keyword>
<dbReference type="SUPFAM" id="SSF81665">
    <property type="entry name" value="Calcium ATPase, transmembrane domain M"/>
    <property type="match status" value="1"/>
</dbReference>
<evidence type="ECO:0000256" key="4">
    <source>
        <dbReference type="ARBA" id="ARBA00022723"/>
    </source>
</evidence>
<dbReference type="NCBIfam" id="TIGR01525">
    <property type="entry name" value="ATPase-IB_hvy"/>
    <property type="match status" value="1"/>
</dbReference>
<feature type="transmembrane region" description="Helical" evidence="11">
    <location>
        <begin position="32"/>
        <end position="57"/>
    </location>
</feature>
<keyword evidence="8" id="KW-1278">Translocase</keyword>
<keyword evidence="7" id="KW-0460">Magnesium</keyword>
<evidence type="ECO:0000259" key="12">
    <source>
        <dbReference type="Pfam" id="PF00122"/>
    </source>
</evidence>
<proteinExistence type="inferred from homology"/>
<sequence>MTATLTPPGAGLSASERAVPRRRTRLLALPEVRWAGAATALFLLALPLQLGGAPAWIWGPLYALSYATGGWEPGWEGLKALKGRTLDVDLLMVVAALGAASIGQVMDGALLIVIFATSGALEALATARTADSVRGLLDLAPATATRIAPDGTERAVTVEELAVGDTVLVRPGERVGADGRVLDGASEVDQASITGEPLPAAKGPGDEVFAGTLNGTGALRVRVERDASDSVIARIVRMVEEASETKAPTQLFIEKIEQRYSLGMVAATLAVFGVPLAFGEAFSEALLRAMTFMIVASPCAVVLATMPPLLSAIANAGRHGVLVKSAVVMERLGRIDAVALDKTGTLTEGTPRVVDVRPLPGRGLDEDELLSLAAAAEHPSEHPLARAVVDAARERGLDLPAAEDFTSAPGVGVRAVVRGRTVEVGAPDRLLAESDAAFAAPARELEGSGRTAVLVLVDGGPAGVLGIADRLRPDAAATVAALSVLTGTAPTLLTGDNPRAAAHLAAEAGIEDVRAGLLPQDKLGAVREWEGAGRRVMVVGDGVNDAPALAAAHIGVAMGRAGSDIALETADAVIVRDELAAVPATVALSRRARALVVQNLVVAGVFIAGLVVWDLVGTLPLPLGVAGHEGSTVLVGLNGLRLLRDSAWNRAVAEGTG</sequence>
<evidence type="ECO:0000256" key="10">
    <source>
        <dbReference type="ARBA" id="ARBA00023136"/>
    </source>
</evidence>
<evidence type="ECO:0000256" key="1">
    <source>
        <dbReference type="ARBA" id="ARBA00004651"/>
    </source>
</evidence>
<protein>
    <submittedName>
        <fullName evidence="13">Heavy metal translocating P-type ATPase</fullName>
    </submittedName>
</protein>
<dbReference type="PROSITE" id="PS00154">
    <property type="entry name" value="ATPASE_E1_E2"/>
    <property type="match status" value="1"/>
</dbReference>
<evidence type="ECO:0000256" key="11">
    <source>
        <dbReference type="RuleBase" id="RU362081"/>
    </source>
</evidence>
<dbReference type="NCBIfam" id="TIGR01494">
    <property type="entry name" value="ATPase_P-type"/>
    <property type="match status" value="1"/>
</dbReference>
<dbReference type="SUPFAM" id="SSF56784">
    <property type="entry name" value="HAD-like"/>
    <property type="match status" value="1"/>
</dbReference>
<dbReference type="Gene3D" id="3.40.1110.10">
    <property type="entry name" value="Calcium-transporting ATPase, cytoplasmic domain N"/>
    <property type="match status" value="1"/>
</dbReference>
<dbReference type="InterPro" id="IPR036412">
    <property type="entry name" value="HAD-like_sf"/>
</dbReference>
<keyword evidence="6 11" id="KW-0067">ATP-binding</keyword>
<dbReference type="RefSeq" id="WP_380848818.1">
    <property type="nucleotide sequence ID" value="NZ_JBHSKM010000003.1"/>
</dbReference>
<dbReference type="Pfam" id="PF00122">
    <property type="entry name" value="E1-E2_ATPase"/>
    <property type="match status" value="1"/>
</dbReference>
<keyword evidence="5 11" id="KW-0547">Nucleotide-binding</keyword>
<evidence type="ECO:0000256" key="5">
    <source>
        <dbReference type="ARBA" id="ARBA00022741"/>
    </source>
</evidence>
<keyword evidence="3 11" id="KW-0812">Transmembrane</keyword>
<feature type="transmembrane region" description="Helical" evidence="11">
    <location>
        <begin position="260"/>
        <end position="278"/>
    </location>
</feature>
<organism evidence="13 14">
    <name type="scientific">Streptomyces coerulescens</name>
    <dbReference type="NCBI Taxonomy" id="29304"/>
    <lineage>
        <taxon>Bacteria</taxon>
        <taxon>Bacillati</taxon>
        <taxon>Actinomycetota</taxon>
        <taxon>Actinomycetes</taxon>
        <taxon>Kitasatosporales</taxon>
        <taxon>Streptomycetaceae</taxon>
        <taxon>Streptomyces</taxon>
    </lineage>
</organism>